<dbReference type="PANTHER" id="PTHR35091:SF2">
    <property type="entry name" value="FLAGELLAR PROTEIN FLIL"/>
    <property type="match status" value="1"/>
</dbReference>
<evidence type="ECO:0000256" key="5">
    <source>
        <dbReference type="ARBA" id="ARBA00022500"/>
    </source>
</evidence>
<evidence type="ECO:0000256" key="2">
    <source>
        <dbReference type="ARBA" id="ARBA00004162"/>
    </source>
</evidence>
<evidence type="ECO:0000313" key="11">
    <source>
        <dbReference type="EMBL" id="GLP94968.1"/>
    </source>
</evidence>
<dbReference type="GO" id="GO:0009425">
    <property type="term" value="C:bacterial-type flagellum basal body"/>
    <property type="evidence" value="ECO:0007669"/>
    <property type="project" value="InterPro"/>
</dbReference>
<keyword evidence="11" id="KW-0969">Cilium</keyword>
<dbReference type="Proteomes" id="UP001161422">
    <property type="component" value="Unassembled WGS sequence"/>
</dbReference>
<dbReference type="Pfam" id="PF03748">
    <property type="entry name" value="FliL"/>
    <property type="match status" value="1"/>
</dbReference>
<keyword evidence="9 10" id="KW-0472">Membrane</keyword>
<keyword evidence="4" id="KW-1003">Cell membrane</keyword>
<comment type="similarity">
    <text evidence="3 10">Belongs to the FliL family.</text>
</comment>
<dbReference type="AlphaFoldDB" id="A0AA37RS02"/>
<evidence type="ECO:0000256" key="4">
    <source>
        <dbReference type="ARBA" id="ARBA00022475"/>
    </source>
</evidence>
<keyword evidence="12" id="KW-1185">Reference proteome</keyword>
<evidence type="ECO:0000256" key="10">
    <source>
        <dbReference type="RuleBase" id="RU364125"/>
    </source>
</evidence>
<reference evidence="11" key="2">
    <citation type="submission" date="2023-01" db="EMBL/GenBank/DDBJ databases">
        <title>Draft genome sequence of Paraferrimonas sedimenticola strain NBRC 101628.</title>
        <authorList>
            <person name="Sun Q."/>
            <person name="Mori K."/>
        </authorList>
    </citation>
    <scope>NUCLEOTIDE SEQUENCE</scope>
    <source>
        <strain evidence="11">NBRC 101628</strain>
    </source>
</reference>
<keyword evidence="7 10" id="KW-0283">Flagellar rotation</keyword>
<dbReference type="PANTHER" id="PTHR35091">
    <property type="entry name" value="FLAGELLAR PROTEIN FLIL"/>
    <property type="match status" value="1"/>
</dbReference>
<evidence type="ECO:0000256" key="8">
    <source>
        <dbReference type="ARBA" id="ARBA00022989"/>
    </source>
</evidence>
<reference evidence="11" key="1">
    <citation type="journal article" date="2014" name="Int. J. Syst. Evol. Microbiol.">
        <title>Complete genome sequence of Corynebacterium casei LMG S-19264T (=DSM 44701T), isolated from a smear-ripened cheese.</title>
        <authorList>
            <consortium name="US DOE Joint Genome Institute (JGI-PGF)"/>
            <person name="Walter F."/>
            <person name="Albersmeier A."/>
            <person name="Kalinowski J."/>
            <person name="Ruckert C."/>
        </authorList>
    </citation>
    <scope>NUCLEOTIDE SEQUENCE</scope>
    <source>
        <strain evidence="11">NBRC 101628</strain>
    </source>
</reference>
<keyword evidence="10" id="KW-0997">Cell inner membrane</keyword>
<comment type="function">
    <text evidence="1 10">Controls the rotational direction of flagella during chemotaxis.</text>
</comment>
<name>A0AA37RS02_9GAMM</name>
<evidence type="ECO:0000256" key="9">
    <source>
        <dbReference type="ARBA" id="ARBA00023136"/>
    </source>
</evidence>
<keyword evidence="5 10" id="KW-0145">Chemotaxis</keyword>
<dbReference type="EMBL" id="BSNC01000001">
    <property type="protein sequence ID" value="GLP94968.1"/>
    <property type="molecule type" value="Genomic_DNA"/>
</dbReference>
<accession>A0AA37RS02</accession>
<comment type="subcellular location">
    <subcellularLocation>
        <location evidence="10">Cell inner membrane</location>
    </subcellularLocation>
    <subcellularLocation>
        <location evidence="2">Cell membrane</location>
        <topology evidence="2">Single-pass membrane protein</topology>
    </subcellularLocation>
</comment>
<dbReference type="GO" id="GO:0006935">
    <property type="term" value="P:chemotaxis"/>
    <property type="evidence" value="ECO:0007669"/>
    <property type="project" value="UniProtKB-KW"/>
</dbReference>
<dbReference type="GO" id="GO:0071978">
    <property type="term" value="P:bacterial-type flagellum-dependent swarming motility"/>
    <property type="evidence" value="ECO:0007669"/>
    <property type="project" value="TreeGrafter"/>
</dbReference>
<dbReference type="RefSeq" id="WP_095505992.1">
    <property type="nucleotide sequence ID" value="NZ_BSNC01000001.1"/>
</dbReference>
<keyword evidence="11" id="KW-0966">Cell projection</keyword>
<protein>
    <recommendedName>
        <fullName evidence="10">Flagellar protein FliL</fullName>
    </recommendedName>
</protein>
<comment type="caution">
    <text evidence="11">The sequence shown here is derived from an EMBL/GenBank/DDBJ whole genome shotgun (WGS) entry which is preliminary data.</text>
</comment>
<dbReference type="InterPro" id="IPR005503">
    <property type="entry name" value="FliL"/>
</dbReference>
<feature type="transmembrane region" description="Helical" evidence="10">
    <location>
        <begin position="20"/>
        <end position="41"/>
    </location>
</feature>
<evidence type="ECO:0000313" key="12">
    <source>
        <dbReference type="Proteomes" id="UP001161422"/>
    </source>
</evidence>
<keyword evidence="8 10" id="KW-1133">Transmembrane helix</keyword>
<proteinExistence type="inferred from homology"/>
<gene>
    <name evidence="11" type="primary">fliL</name>
    <name evidence="11" type="ORF">GCM10007895_02740</name>
</gene>
<sequence>MSDQSLQLEEVPKASTPKRWIIAGIAASVLIGVVVVLWLFLWGSSDEAQKPAAKTEITHESLEPKVAQEAADYVPMPRPFLFNATGDGRTRLVQIKVQLLVRGRDNSRIARKHVPLIEDAILTTFSRASIEQLATLEGKEQLRNEALQGVQSALSKVEGRSVVERVLFTGFVMQ</sequence>
<evidence type="ECO:0000256" key="6">
    <source>
        <dbReference type="ARBA" id="ARBA00022692"/>
    </source>
</evidence>
<organism evidence="11 12">
    <name type="scientific">Paraferrimonas sedimenticola</name>
    <dbReference type="NCBI Taxonomy" id="375674"/>
    <lineage>
        <taxon>Bacteria</taxon>
        <taxon>Pseudomonadati</taxon>
        <taxon>Pseudomonadota</taxon>
        <taxon>Gammaproteobacteria</taxon>
        <taxon>Alteromonadales</taxon>
        <taxon>Ferrimonadaceae</taxon>
        <taxon>Paraferrimonas</taxon>
    </lineage>
</organism>
<dbReference type="GO" id="GO:0005886">
    <property type="term" value="C:plasma membrane"/>
    <property type="evidence" value="ECO:0007669"/>
    <property type="project" value="UniProtKB-SubCell"/>
</dbReference>
<evidence type="ECO:0000256" key="7">
    <source>
        <dbReference type="ARBA" id="ARBA00022779"/>
    </source>
</evidence>
<keyword evidence="6 10" id="KW-0812">Transmembrane</keyword>
<dbReference type="NCBIfam" id="NF004285">
    <property type="entry name" value="PRK05696.1"/>
    <property type="match status" value="1"/>
</dbReference>
<evidence type="ECO:0000256" key="1">
    <source>
        <dbReference type="ARBA" id="ARBA00002254"/>
    </source>
</evidence>
<keyword evidence="11" id="KW-0282">Flagellum</keyword>
<evidence type="ECO:0000256" key="3">
    <source>
        <dbReference type="ARBA" id="ARBA00008281"/>
    </source>
</evidence>